<proteinExistence type="predicted"/>
<reference evidence="1" key="1">
    <citation type="journal article" date="2021" name="Proc. Natl. Acad. Sci. U.S.A.">
        <title>A Catalog of Tens of Thousands of Viruses from Human Metagenomes Reveals Hidden Associations with Chronic Diseases.</title>
        <authorList>
            <person name="Tisza M.J."/>
            <person name="Buck C.B."/>
        </authorList>
    </citation>
    <scope>NUCLEOTIDE SEQUENCE</scope>
    <source>
        <strain evidence="1">Ctcj91</strain>
    </source>
</reference>
<organism evidence="1">
    <name type="scientific">Siphoviridae sp. ctcj91</name>
    <dbReference type="NCBI Taxonomy" id="2826395"/>
    <lineage>
        <taxon>Viruses</taxon>
        <taxon>Duplodnaviria</taxon>
        <taxon>Heunggongvirae</taxon>
        <taxon>Uroviricota</taxon>
        <taxon>Caudoviricetes</taxon>
    </lineage>
</organism>
<protein>
    <submittedName>
        <fullName evidence="1">Uncharacterized protein</fullName>
    </submittedName>
</protein>
<dbReference type="EMBL" id="BK015758">
    <property type="protein sequence ID" value="DAE23681.1"/>
    <property type="molecule type" value="Genomic_DNA"/>
</dbReference>
<evidence type="ECO:0000313" key="1">
    <source>
        <dbReference type="EMBL" id="DAE23681.1"/>
    </source>
</evidence>
<sequence>MGIKNDCRKNAEGYSDPTAYEALKNIEQEEDRFHKLLETIFTLCELSDFHIEERIVIRINEPDGFGGDLSHENLQSKTGSCYLFSLCGDTTDI</sequence>
<accession>A0A8S5QY00</accession>
<name>A0A8S5QY00_9CAUD</name>